<evidence type="ECO:0000256" key="10">
    <source>
        <dbReference type="ARBA" id="ARBA00023157"/>
    </source>
</evidence>
<keyword evidence="5" id="KW-0879">Wnt signaling pathway</keyword>
<proteinExistence type="inferred from homology"/>
<dbReference type="GO" id="GO:0097402">
    <property type="term" value="P:neuroblast migration"/>
    <property type="evidence" value="ECO:0007669"/>
    <property type="project" value="UniProtKB-ARBA"/>
</dbReference>
<feature type="disulfide bond" evidence="13">
    <location>
        <begin position="28"/>
        <end position="74"/>
    </location>
</feature>
<reference evidence="20" key="1">
    <citation type="journal article" date="2014" name="Nat. Genet.">
        <title>Genome of the human hookworm Necator americanus.</title>
        <authorList>
            <person name="Tang Y.T."/>
            <person name="Gao X."/>
            <person name="Rosa B.A."/>
            <person name="Abubucker S."/>
            <person name="Hallsworth-Pepin K."/>
            <person name="Martin J."/>
            <person name="Tyagi R."/>
            <person name="Heizer E."/>
            <person name="Zhang X."/>
            <person name="Bhonagiri-Palsikar V."/>
            <person name="Minx P."/>
            <person name="Warren W.C."/>
            <person name="Wang Q."/>
            <person name="Zhan B."/>
            <person name="Hotez P.J."/>
            <person name="Sternberg P.W."/>
            <person name="Dougall A."/>
            <person name="Gaze S.T."/>
            <person name="Mulvenna J."/>
            <person name="Sotillo J."/>
            <person name="Ranganathan S."/>
            <person name="Rabelo E.M."/>
            <person name="Wilson R.K."/>
            <person name="Felgner P.L."/>
            <person name="Bethony J."/>
            <person name="Hawdon J.M."/>
            <person name="Gasser R.B."/>
            <person name="Loukas A."/>
            <person name="Mitreva M."/>
        </authorList>
    </citation>
    <scope>NUCLEOTIDE SEQUENCE [LARGE SCALE GENOMIC DNA]</scope>
</reference>
<evidence type="ECO:0000256" key="15">
    <source>
        <dbReference type="SAM" id="Phobius"/>
    </source>
</evidence>
<feature type="region of interest" description="Disordered" evidence="14">
    <location>
        <begin position="137"/>
        <end position="160"/>
    </location>
</feature>
<dbReference type="OrthoDB" id="10053709at2759"/>
<keyword evidence="7 16" id="KW-0732">Signal</keyword>
<dbReference type="OMA" id="LPCHNPY"/>
<dbReference type="FunFam" id="1.10.2000.10:FF:000016">
    <property type="entry name" value="Frizzled"/>
    <property type="match status" value="1"/>
</dbReference>
<dbReference type="GO" id="GO:0060070">
    <property type="term" value="P:canonical Wnt signaling pathway"/>
    <property type="evidence" value="ECO:0007669"/>
    <property type="project" value="TreeGrafter"/>
</dbReference>
<keyword evidence="12" id="KW-0325">Glycoprotein</keyword>
<evidence type="ECO:0000256" key="1">
    <source>
        <dbReference type="ARBA" id="ARBA00004651"/>
    </source>
</evidence>
<dbReference type="InterPro" id="IPR036790">
    <property type="entry name" value="Frizzled_dom_sf"/>
</dbReference>
<dbReference type="Gene3D" id="1.20.1070.10">
    <property type="entry name" value="Rhodopsin 7-helix transmembrane proteins"/>
    <property type="match status" value="1"/>
</dbReference>
<keyword evidence="10 13" id="KW-1015">Disulfide bond</keyword>
<dbReference type="EMBL" id="KI662838">
    <property type="protein sequence ID" value="ETN72839.1"/>
    <property type="molecule type" value="Genomic_DNA"/>
</dbReference>
<dbReference type="Pfam" id="PF01392">
    <property type="entry name" value="Fz"/>
    <property type="match status" value="1"/>
</dbReference>
<dbReference type="Pfam" id="PF01534">
    <property type="entry name" value="Frizzled"/>
    <property type="match status" value="1"/>
</dbReference>
<evidence type="ECO:0000259" key="18">
    <source>
        <dbReference type="PROSITE" id="PS50261"/>
    </source>
</evidence>
<accession>W2SSX0</accession>
<keyword evidence="4" id="KW-1003">Cell membrane</keyword>
<keyword evidence="9 15" id="KW-0472">Membrane</keyword>
<keyword evidence="20" id="KW-1185">Reference proteome</keyword>
<evidence type="ECO:0000256" key="12">
    <source>
        <dbReference type="ARBA" id="ARBA00023180"/>
    </source>
</evidence>
<dbReference type="GO" id="GO:0097475">
    <property type="term" value="P:motor neuron migration"/>
    <property type="evidence" value="ECO:0007669"/>
    <property type="project" value="UniProtKB-ARBA"/>
</dbReference>
<feature type="transmembrane region" description="Helical" evidence="15">
    <location>
        <begin position="266"/>
        <end position="286"/>
    </location>
</feature>
<evidence type="ECO:0000256" key="5">
    <source>
        <dbReference type="ARBA" id="ARBA00022687"/>
    </source>
</evidence>
<dbReference type="AlphaFoldDB" id="W2SSX0"/>
<dbReference type="InterPro" id="IPR015526">
    <property type="entry name" value="Frizzled/SFRP"/>
</dbReference>
<feature type="transmembrane region" description="Helical" evidence="15">
    <location>
        <begin position="314"/>
        <end position="336"/>
    </location>
</feature>
<comment type="subcellular location">
    <subcellularLocation>
        <location evidence="1">Cell membrane</location>
        <topology evidence="1">Multi-pass membrane protein</topology>
    </subcellularLocation>
</comment>
<evidence type="ECO:0000256" key="4">
    <source>
        <dbReference type="ARBA" id="ARBA00022475"/>
    </source>
</evidence>
<feature type="signal peptide" evidence="16">
    <location>
        <begin position="1"/>
        <end position="17"/>
    </location>
</feature>
<feature type="domain" description="FZ" evidence="17">
    <location>
        <begin position="20"/>
        <end position="139"/>
    </location>
</feature>
<dbReference type="PROSITE" id="PS50261">
    <property type="entry name" value="G_PROTEIN_RECEP_F2_4"/>
    <property type="match status" value="1"/>
</dbReference>
<feature type="disulfide bond" evidence="13">
    <location>
        <begin position="96"/>
        <end position="120"/>
    </location>
</feature>
<dbReference type="GO" id="GO:1905485">
    <property type="term" value="P:positive regulation of motor neuron migration"/>
    <property type="evidence" value="ECO:0007669"/>
    <property type="project" value="UniProtKB-ARBA"/>
</dbReference>
<dbReference type="KEGG" id="nai:NECAME_13713"/>
<evidence type="ECO:0000256" key="14">
    <source>
        <dbReference type="SAM" id="MobiDB-lite"/>
    </source>
</evidence>
<dbReference type="PANTHER" id="PTHR11309">
    <property type="entry name" value="FRIZZLED"/>
    <property type="match status" value="1"/>
</dbReference>
<evidence type="ECO:0000256" key="6">
    <source>
        <dbReference type="ARBA" id="ARBA00022692"/>
    </source>
</evidence>
<dbReference type="Proteomes" id="UP000053676">
    <property type="component" value="Unassembled WGS sequence"/>
</dbReference>
<protein>
    <submittedName>
        <fullName evidence="19">Fz domain protein</fullName>
    </submittedName>
</protein>
<keyword evidence="6 15" id="KW-0812">Transmembrane</keyword>
<dbReference type="PROSITE" id="PS50038">
    <property type="entry name" value="FZ"/>
    <property type="match status" value="1"/>
</dbReference>
<dbReference type="GO" id="GO:0005886">
    <property type="term" value="C:plasma membrane"/>
    <property type="evidence" value="ECO:0007669"/>
    <property type="project" value="UniProtKB-SubCell"/>
</dbReference>
<dbReference type="InterPro" id="IPR000539">
    <property type="entry name" value="Frizzled/Smoothened_7TM"/>
</dbReference>
<name>W2SSX0_NECAM</name>
<dbReference type="Gene3D" id="1.10.2000.10">
    <property type="entry name" value="Frizzled cysteine-rich domain"/>
    <property type="match status" value="1"/>
</dbReference>
<feature type="disulfide bond" evidence="13">
    <location>
        <begin position="65"/>
        <end position="103"/>
    </location>
</feature>
<dbReference type="GO" id="GO:0035567">
    <property type="term" value="P:non-canonical Wnt signaling pathway"/>
    <property type="evidence" value="ECO:0007669"/>
    <property type="project" value="TreeGrafter"/>
</dbReference>
<evidence type="ECO:0000256" key="9">
    <source>
        <dbReference type="ARBA" id="ARBA00023136"/>
    </source>
</evidence>
<evidence type="ECO:0000256" key="8">
    <source>
        <dbReference type="ARBA" id="ARBA00022989"/>
    </source>
</evidence>
<keyword evidence="8 15" id="KW-1133">Transmembrane helix</keyword>
<feature type="transmembrane region" description="Helical" evidence="15">
    <location>
        <begin position="221"/>
        <end position="240"/>
    </location>
</feature>
<evidence type="ECO:0000256" key="3">
    <source>
        <dbReference type="ARBA" id="ARBA00022473"/>
    </source>
</evidence>
<evidence type="ECO:0000256" key="16">
    <source>
        <dbReference type="SAM" id="SignalP"/>
    </source>
</evidence>
<dbReference type="PANTHER" id="PTHR11309:SF126">
    <property type="entry name" value="FRIZZLED-2"/>
    <property type="match status" value="1"/>
</dbReference>
<dbReference type="SUPFAM" id="SSF63501">
    <property type="entry name" value="Frizzled cysteine-rich domain"/>
    <property type="match status" value="1"/>
</dbReference>
<feature type="chain" id="PRO_5004825588" evidence="16">
    <location>
        <begin position="18"/>
        <end position="397"/>
    </location>
</feature>
<evidence type="ECO:0000259" key="17">
    <source>
        <dbReference type="PROSITE" id="PS50038"/>
    </source>
</evidence>
<feature type="domain" description="G-protein coupled receptors family 2 profile 2" evidence="18">
    <location>
        <begin position="189"/>
        <end position="343"/>
    </location>
</feature>
<gene>
    <name evidence="19" type="ORF">NECAME_13713</name>
</gene>
<dbReference type="SMART" id="SM01330">
    <property type="entry name" value="Frizzled"/>
    <property type="match status" value="1"/>
</dbReference>
<organism evidence="19 20">
    <name type="scientific">Necator americanus</name>
    <name type="common">Human hookworm</name>
    <dbReference type="NCBI Taxonomy" id="51031"/>
    <lineage>
        <taxon>Eukaryota</taxon>
        <taxon>Metazoa</taxon>
        <taxon>Ecdysozoa</taxon>
        <taxon>Nematoda</taxon>
        <taxon>Chromadorea</taxon>
        <taxon>Rhabditida</taxon>
        <taxon>Rhabditina</taxon>
        <taxon>Rhabditomorpha</taxon>
        <taxon>Strongyloidea</taxon>
        <taxon>Ancylostomatidae</taxon>
        <taxon>Bunostominae</taxon>
        <taxon>Necator</taxon>
    </lineage>
</organism>
<evidence type="ECO:0000313" key="19">
    <source>
        <dbReference type="EMBL" id="ETN72839.1"/>
    </source>
</evidence>
<dbReference type="GO" id="GO:1904937">
    <property type="term" value="P:sensory neuron migration"/>
    <property type="evidence" value="ECO:0007669"/>
    <property type="project" value="UniProtKB-ARBA"/>
</dbReference>
<dbReference type="InterPro" id="IPR020067">
    <property type="entry name" value="Frizzled_dom"/>
</dbReference>
<dbReference type="PRINTS" id="PR00489">
    <property type="entry name" value="FRIZZLED"/>
</dbReference>
<dbReference type="STRING" id="51031.W2SSX0"/>
<evidence type="ECO:0000256" key="11">
    <source>
        <dbReference type="ARBA" id="ARBA00023170"/>
    </source>
</evidence>
<sequence length="397" mass="44324">MLLILLLLLGAVPVILAKGCQPITIPLCKGVGYNFTSFPNSYGHEKQEEAGLEVHQFFPLVEYGCYEHLRFFLCTLYTPICQENYDRPILPCMELCLEAKKRCSPIMQQYGFRWPETLSCESLPTMSEQASSGNICAAPPDTPKQTNTKTSSGPSAPRPHVGISVQDLQNQCDCSCQPPFQVVNNPKAMVFNAIDGDPVSGMCYVGNTDVSHLRMFVLGPMIIYFSLGVLFLFVGFFNLWRIRNEVQKQHPGLCNASKLTNLMTKIGTFSVLYTLPALFVILSLFYEQHHRPLWEQSITCTCANRKANAGDASFMLSMVKSFCMCVMGLTSGVWVCSRKTLISWKNVICCLGASRSTAKYQPADVLYAKSDFSSPQFYNTAMRQNHHYAGIPIAEKL</sequence>
<evidence type="ECO:0000313" key="20">
    <source>
        <dbReference type="Proteomes" id="UP000053676"/>
    </source>
</evidence>
<evidence type="ECO:0000256" key="7">
    <source>
        <dbReference type="ARBA" id="ARBA00022729"/>
    </source>
</evidence>
<evidence type="ECO:0000256" key="2">
    <source>
        <dbReference type="ARBA" id="ARBA00008077"/>
    </source>
</evidence>
<keyword evidence="11" id="KW-0675">Receptor</keyword>
<keyword evidence="3" id="KW-0217">Developmental protein</keyword>
<dbReference type="GO" id="GO:0042813">
    <property type="term" value="F:Wnt receptor activity"/>
    <property type="evidence" value="ECO:0007669"/>
    <property type="project" value="TreeGrafter"/>
</dbReference>
<comment type="similarity">
    <text evidence="2">Belongs to the G-protein coupled receptor Fz/Smo family.</text>
</comment>
<feature type="disulfide bond" evidence="13">
    <location>
        <begin position="20"/>
        <end position="81"/>
    </location>
</feature>
<comment type="caution">
    <text evidence="13">Lacks conserved residue(s) required for the propagation of feature annotation.</text>
</comment>
<feature type="compositionally biased region" description="Polar residues" evidence="14">
    <location>
        <begin position="143"/>
        <end position="154"/>
    </location>
</feature>
<evidence type="ECO:0000256" key="13">
    <source>
        <dbReference type="PROSITE-ProRule" id="PRU00090"/>
    </source>
</evidence>
<dbReference type="GO" id="GO:0017147">
    <property type="term" value="F:Wnt-protein binding"/>
    <property type="evidence" value="ECO:0007669"/>
    <property type="project" value="TreeGrafter"/>
</dbReference>
<dbReference type="InterPro" id="IPR017981">
    <property type="entry name" value="GPCR_2-like_7TM"/>
</dbReference>
<dbReference type="SMART" id="SM00063">
    <property type="entry name" value="FRI"/>
    <property type="match status" value="1"/>
</dbReference>